<feature type="compositionally biased region" description="Pro residues" evidence="1">
    <location>
        <begin position="12"/>
        <end position="32"/>
    </location>
</feature>
<gene>
    <name evidence="3" type="ORF">E2C01_057907</name>
</gene>
<dbReference type="AlphaFoldDB" id="A0A5B7GU74"/>
<reference evidence="3 4" key="1">
    <citation type="submission" date="2019-05" db="EMBL/GenBank/DDBJ databases">
        <title>Another draft genome of Portunus trituberculatus and its Hox gene families provides insights of decapod evolution.</title>
        <authorList>
            <person name="Jeong J.-H."/>
            <person name="Song I."/>
            <person name="Kim S."/>
            <person name="Choi T."/>
            <person name="Kim D."/>
            <person name="Ryu S."/>
            <person name="Kim W."/>
        </authorList>
    </citation>
    <scope>NUCLEOTIDE SEQUENCE [LARGE SCALE GENOMIC DNA]</scope>
    <source>
        <tissue evidence="3">Muscle</tissue>
    </source>
</reference>
<keyword evidence="2" id="KW-1133">Transmembrane helix</keyword>
<evidence type="ECO:0000256" key="1">
    <source>
        <dbReference type="SAM" id="MobiDB-lite"/>
    </source>
</evidence>
<evidence type="ECO:0000256" key="2">
    <source>
        <dbReference type="SAM" id="Phobius"/>
    </source>
</evidence>
<feature type="region of interest" description="Disordered" evidence="1">
    <location>
        <begin position="1"/>
        <end position="32"/>
    </location>
</feature>
<proteinExistence type="predicted"/>
<sequence>MSSSRLSSPVLLPVPPTPTPAQNVPPPPPRPLPPHLPPPLLLTHVPEVVLTHALHHLPLLAAPDVLVIPRLPPPQLLLLFDIISLALTITLTRTLHHLHKPLAKVCVVGLVLPTQPLVPYALGPPLPPSLTQPSPHDTVPRVTGQATLVFWALQADIPLAPTLSLLVQLPALQLEEILYLATPIQVLMYHKKELQSDENLETESIEEVGQKVWSVSVSEMLGMEGRIQALFVDVLHATVIIFLVTSSISLQIFLKDLVSKYLFYSCIKSYWRN</sequence>
<accession>A0A5B7GU74</accession>
<name>A0A5B7GU74_PORTR</name>
<evidence type="ECO:0000313" key="4">
    <source>
        <dbReference type="Proteomes" id="UP000324222"/>
    </source>
</evidence>
<feature type="transmembrane region" description="Helical" evidence="2">
    <location>
        <begin position="230"/>
        <end position="254"/>
    </location>
</feature>
<keyword evidence="2" id="KW-0812">Transmembrane</keyword>
<comment type="caution">
    <text evidence="3">The sequence shown here is derived from an EMBL/GenBank/DDBJ whole genome shotgun (WGS) entry which is preliminary data.</text>
</comment>
<keyword evidence="2" id="KW-0472">Membrane</keyword>
<keyword evidence="4" id="KW-1185">Reference proteome</keyword>
<dbReference type="Proteomes" id="UP000324222">
    <property type="component" value="Unassembled WGS sequence"/>
</dbReference>
<dbReference type="EMBL" id="VSRR010021294">
    <property type="protein sequence ID" value="MPC63801.1"/>
    <property type="molecule type" value="Genomic_DNA"/>
</dbReference>
<organism evidence="3 4">
    <name type="scientific">Portunus trituberculatus</name>
    <name type="common">Swimming crab</name>
    <name type="synonym">Neptunus trituberculatus</name>
    <dbReference type="NCBI Taxonomy" id="210409"/>
    <lineage>
        <taxon>Eukaryota</taxon>
        <taxon>Metazoa</taxon>
        <taxon>Ecdysozoa</taxon>
        <taxon>Arthropoda</taxon>
        <taxon>Crustacea</taxon>
        <taxon>Multicrustacea</taxon>
        <taxon>Malacostraca</taxon>
        <taxon>Eumalacostraca</taxon>
        <taxon>Eucarida</taxon>
        <taxon>Decapoda</taxon>
        <taxon>Pleocyemata</taxon>
        <taxon>Brachyura</taxon>
        <taxon>Eubrachyura</taxon>
        <taxon>Portunoidea</taxon>
        <taxon>Portunidae</taxon>
        <taxon>Portuninae</taxon>
        <taxon>Portunus</taxon>
    </lineage>
</organism>
<evidence type="ECO:0000313" key="3">
    <source>
        <dbReference type="EMBL" id="MPC63801.1"/>
    </source>
</evidence>
<protein>
    <submittedName>
        <fullName evidence="3">Uncharacterized protein</fullName>
    </submittedName>
</protein>